<comment type="caution">
    <text evidence="1">The sequence shown here is derived from an EMBL/GenBank/DDBJ whole genome shotgun (WGS) entry which is preliminary data.</text>
</comment>
<dbReference type="Proteomes" id="UP000319865">
    <property type="component" value="Unassembled WGS sequence"/>
</dbReference>
<evidence type="ECO:0000313" key="2">
    <source>
        <dbReference type="Proteomes" id="UP000319865"/>
    </source>
</evidence>
<name>A0A543PFQ1_9ACTN</name>
<accession>A0A543PFQ1</accession>
<organism evidence="1 2">
    <name type="scientific">Blastococcus colisei</name>
    <dbReference type="NCBI Taxonomy" id="1564162"/>
    <lineage>
        <taxon>Bacteria</taxon>
        <taxon>Bacillati</taxon>
        <taxon>Actinomycetota</taxon>
        <taxon>Actinomycetes</taxon>
        <taxon>Geodermatophilales</taxon>
        <taxon>Geodermatophilaceae</taxon>
        <taxon>Blastococcus</taxon>
    </lineage>
</organism>
<proteinExistence type="predicted"/>
<protein>
    <submittedName>
        <fullName evidence="1">Putative phage baseplate assembly protein</fullName>
    </submittedName>
</protein>
<evidence type="ECO:0000313" key="1">
    <source>
        <dbReference type="EMBL" id="TQN42904.1"/>
    </source>
</evidence>
<gene>
    <name evidence="1" type="ORF">FHU33_2315</name>
</gene>
<dbReference type="AlphaFoldDB" id="A0A543PFQ1"/>
<dbReference type="EMBL" id="VFQE01000001">
    <property type="protein sequence ID" value="TQN42904.1"/>
    <property type="molecule type" value="Genomic_DNA"/>
</dbReference>
<keyword evidence="2" id="KW-1185">Reference proteome</keyword>
<reference evidence="1 2" key="1">
    <citation type="submission" date="2019-06" db="EMBL/GenBank/DDBJ databases">
        <title>Sequencing the genomes of 1000 actinobacteria strains.</title>
        <authorList>
            <person name="Klenk H.-P."/>
        </authorList>
    </citation>
    <scope>NUCLEOTIDE SEQUENCE [LARGE SCALE GENOMIC DNA]</scope>
    <source>
        <strain evidence="1 2">DSM 46837</strain>
    </source>
</reference>
<sequence>MSCRPCVGAPCGCGCGHDTVVGCGRCPCAVAEDANPPGSSSLSYGRTAYPDAFDRMRQRLSAADLPALRALTTRGAGPPMDPALALVDGWACLGHVLDFYGERTVNEHYLRTCLHRRSAVELGRLVGYAPRPGLAADAFLAFTLDDVDPEAPLEVPAGTRAYTQPGPGETMQPFETSEAFAGRPRWSSMRPRLTAPQLVGTGTRRLYLAGTATGLTKGDHLLVVLPRGQETNRGVLTVATVQPDPERDRTVVDLEREPVAESPRIPVPVDSELLTALLRRPAAFTADRERLPLDPGAVFGRDSYAAYGLLESAYPRLARLLDVALGGTAHGDQTGAVRIHAMRVKAALHGHNAPLIPDVDPVTKAVRGYLEWNSAGTGPTVVTDGPGIGAVPAGGGSGGEGAQATTRSVTDLSGAVPGLDPAEIALDAVYDGILPGSYAVLVPPDLPGSADDGVHEVIGVRTTTRNAFNLPARVTVLQLEGFSRPVDDDETREDVLDRRVVVYGQSELLALAEVPVADDVCAGELELDGYYPGLHPGRRVIVTGERTDLLPADRDSRRQVTGVPGTELVMISSVRHRAPAGGGADGEGEEPAAATGDTVHTVLGFADPDLRYCYRRDTVQVLANVAHATHGESRAEVLGGGDATRPLQAFPLRQGPLTYLPSETTSGSTAALEVRVEDLRWSEAPHAAAVGPGERRYVIRTDDEGTTRVVLGLGARLPTGTDNVRALYRSGIGAVGNARAGQITVLASRPNGVMGVRNPMPATGGADRDDLGSIRQRVPIGLTALDRLVSAADLEDFARAFAGIGKARVVSAPAAPAEYTVVVAGVDDAPLTAGSALLTNLRRALARFGDLEDRPGDPVLHTRGSPPATVGIDVRTAMLLGIRARIRTLPDHPWEEVHPRLRDALVAAFGFRAREIGQVPYPGEAMAVMQAVRGVAWVDLLAFGTIPTGTPEEPRSPAEIADAARALFDVDPAALPGLPPDPVVGVVDLAYLAPDAAGTLLLEPASEEPRP</sequence>